<evidence type="ECO:0000313" key="2">
    <source>
        <dbReference type="EMBL" id="MCV7022412.1"/>
    </source>
</evidence>
<sequence length="137" mass="14403">MRRLSAVLTGIALSAVASTALAASASAASDEDQVRAVLAGMNGSYNRADFASFAEHVCAPMRRAAGFEDEWHASRTADGPTRISVSAVTVAGQPVVSAVATVRFSAANQPTAKTFDIDFLREGGEWKACQYHPTRSI</sequence>
<accession>A0AAW5SFB5</accession>
<dbReference type="SUPFAM" id="SSF54427">
    <property type="entry name" value="NTF2-like"/>
    <property type="match status" value="1"/>
</dbReference>
<dbReference type="InterPro" id="IPR032710">
    <property type="entry name" value="NTF2-like_dom_sf"/>
</dbReference>
<dbReference type="AlphaFoldDB" id="A0AAW5SFB5"/>
<gene>
    <name evidence="2" type="ORF">H7I77_03465</name>
</gene>
<organism evidence="2 3">
    <name type="scientific">Mycolicibacterium novocastrense</name>
    <name type="common">Mycobacterium novocastrense</name>
    <dbReference type="NCBI Taxonomy" id="59813"/>
    <lineage>
        <taxon>Bacteria</taxon>
        <taxon>Bacillati</taxon>
        <taxon>Actinomycetota</taxon>
        <taxon>Actinomycetes</taxon>
        <taxon>Mycobacteriales</taxon>
        <taxon>Mycobacteriaceae</taxon>
        <taxon>Mycolicibacterium</taxon>
    </lineage>
</organism>
<feature type="chain" id="PRO_5043487584" evidence="1">
    <location>
        <begin position="23"/>
        <end position="137"/>
    </location>
</feature>
<dbReference type="EMBL" id="JACKTI010000018">
    <property type="protein sequence ID" value="MCV7022412.1"/>
    <property type="molecule type" value="Genomic_DNA"/>
</dbReference>
<name>A0AAW5SFB5_MYCNV</name>
<reference evidence="2" key="2">
    <citation type="journal article" date="2022" name="BMC Genomics">
        <title>Comparative genome analysis of mycobacteria focusing on tRNA and non-coding RNA.</title>
        <authorList>
            <person name="Behra P.R.K."/>
            <person name="Pettersson B.M.F."/>
            <person name="Ramesh M."/>
            <person name="Das S."/>
            <person name="Dasgupta S."/>
            <person name="Kirsebom L.A."/>
        </authorList>
    </citation>
    <scope>NUCLEOTIDE SEQUENCE</scope>
    <source>
        <strain evidence="2">DSM 44203</strain>
    </source>
</reference>
<feature type="signal peptide" evidence="1">
    <location>
        <begin position="1"/>
        <end position="22"/>
    </location>
</feature>
<keyword evidence="1" id="KW-0732">Signal</keyword>
<evidence type="ECO:0000313" key="3">
    <source>
        <dbReference type="Proteomes" id="UP001207528"/>
    </source>
</evidence>
<protein>
    <submittedName>
        <fullName evidence="2">Transcriptional regulator</fullName>
    </submittedName>
</protein>
<comment type="caution">
    <text evidence="2">The sequence shown here is derived from an EMBL/GenBank/DDBJ whole genome shotgun (WGS) entry which is preliminary data.</text>
</comment>
<dbReference type="RefSeq" id="WP_067392075.1">
    <property type="nucleotide sequence ID" value="NZ_BCTA01000046.1"/>
</dbReference>
<dbReference type="Proteomes" id="UP001207528">
    <property type="component" value="Unassembled WGS sequence"/>
</dbReference>
<evidence type="ECO:0000256" key="1">
    <source>
        <dbReference type="SAM" id="SignalP"/>
    </source>
</evidence>
<reference evidence="2" key="1">
    <citation type="submission" date="2020-07" db="EMBL/GenBank/DDBJ databases">
        <authorList>
            <person name="Pettersson B.M.F."/>
            <person name="Behra P.R.K."/>
            <person name="Ramesh M."/>
            <person name="Das S."/>
            <person name="Dasgupta S."/>
            <person name="Kirsebom L.A."/>
        </authorList>
    </citation>
    <scope>NUCLEOTIDE SEQUENCE</scope>
    <source>
        <strain evidence="2">DSM 44203</strain>
    </source>
</reference>
<proteinExistence type="predicted"/>